<dbReference type="EMBL" id="JAXCLX010000001">
    <property type="protein sequence ID" value="MDY0872359.1"/>
    <property type="molecule type" value="Genomic_DNA"/>
</dbReference>
<dbReference type="NCBIfam" id="NF008352">
    <property type="entry name" value="PRK11139.1"/>
    <property type="match status" value="1"/>
</dbReference>
<protein>
    <submittedName>
        <fullName evidence="6">Transcriptional regulator GcvA</fullName>
    </submittedName>
</protein>
<dbReference type="InterPro" id="IPR000847">
    <property type="entry name" value="LysR_HTH_N"/>
</dbReference>
<keyword evidence="7" id="KW-1185">Reference proteome</keyword>
<dbReference type="InterPro" id="IPR036390">
    <property type="entry name" value="WH_DNA-bd_sf"/>
</dbReference>
<dbReference type="CDD" id="cd08432">
    <property type="entry name" value="PBP2_GcdR_TrpI_HvrB_AmpR_like"/>
    <property type="match status" value="1"/>
</dbReference>
<dbReference type="InterPro" id="IPR058163">
    <property type="entry name" value="LysR-type_TF_proteobact-type"/>
</dbReference>
<keyword evidence="3" id="KW-0238">DNA-binding</keyword>
<gene>
    <name evidence="6" type="ORF">SMD31_10515</name>
</gene>
<dbReference type="Gene3D" id="3.40.190.10">
    <property type="entry name" value="Periplasmic binding protein-like II"/>
    <property type="match status" value="2"/>
</dbReference>
<dbReference type="Proteomes" id="UP001271769">
    <property type="component" value="Unassembled WGS sequence"/>
</dbReference>
<evidence type="ECO:0000256" key="2">
    <source>
        <dbReference type="ARBA" id="ARBA00023015"/>
    </source>
</evidence>
<dbReference type="Gene3D" id="1.10.10.10">
    <property type="entry name" value="Winged helix-like DNA-binding domain superfamily/Winged helix DNA-binding domain"/>
    <property type="match status" value="1"/>
</dbReference>
<comment type="caution">
    <text evidence="6">The sequence shown here is derived from an EMBL/GenBank/DDBJ whole genome shotgun (WGS) entry which is preliminary data.</text>
</comment>
<dbReference type="PRINTS" id="PR00039">
    <property type="entry name" value="HTHLYSR"/>
</dbReference>
<evidence type="ECO:0000313" key="7">
    <source>
        <dbReference type="Proteomes" id="UP001271769"/>
    </source>
</evidence>
<keyword evidence="2" id="KW-0805">Transcription regulation</keyword>
<dbReference type="Pfam" id="PF03466">
    <property type="entry name" value="LysR_substrate"/>
    <property type="match status" value="1"/>
</dbReference>
<evidence type="ECO:0000313" key="6">
    <source>
        <dbReference type="EMBL" id="MDY0872359.1"/>
    </source>
</evidence>
<reference evidence="6 7" key="1">
    <citation type="journal article" date="2013" name="Antonie Van Leeuwenhoek">
        <title>Dongia rigui sp. nov., isolated from freshwater of a large wetland in Korea.</title>
        <authorList>
            <person name="Baik K.S."/>
            <person name="Hwang Y.M."/>
            <person name="Choi J.S."/>
            <person name="Kwon J."/>
            <person name="Seong C.N."/>
        </authorList>
    </citation>
    <scope>NUCLEOTIDE SEQUENCE [LARGE SCALE GENOMIC DNA]</scope>
    <source>
        <strain evidence="6 7">04SU4-P</strain>
    </source>
</reference>
<dbReference type="PROSITE" id="PS50931">
    <property type="entry name" value="HTH_LYSR"/>
    <property type="match status" value="1"/>
</dbReference>
<feature type="domain" description="HTH lysR-type" evidence="5">
    <location>
        <begin position="4"/>
        <end position="61"/>
    </location>
</feature>
<evidence type="ECO:0000256" key="4">
    <source>
        <dbReference type="ARBA" id="ARBA00023163"/>
    </source>
</evidence>
<proteinExistence type="inferred from homology"/>
<dbReference type="RefSeq" id="WP_320500781.1">
    <property type="nucleotide sequence ID" value="NZ_JAXCLX010000001.1"/>
</dbReference>
<keyword evidence="4" id="KW-0804">Transcription</keyword>
<dbReference type="SUPFAM" id="SSF53850">
    <property type="entry name" value="Periplasmic binding protein-like II"/>
    <property type="match status" value="1"/>
</dbReference>
<comment type="similarity">
    <text evidence="1">Belongs to the LysR transcriptional regulatory family.</text>
</comment>
<accession>A0ABU5DZI7</accession>
<evidence type="ECO:0000256" key="3">
    <source>
        <dbReference type="ARBA" id="ARBA00023125"/>
    </source>
</evidence>
<evidence type="ECO:0000256" key="1">
    <source>
        <dbReference type="ARBA" id="ARBA00009437"/>
    </source>
</evidence>
<dbReference type="InterPro" id="IPR036388">
    <property type="entry name" value="WH-like_DNA-bd_sf"/>
</dbReference>
<name>A0ABU5DZI7_9PROT</name>
<dbReference type="PANTHER" id="PTHR30537:SF74">
    <property type="entry name" value="HTH-TYPE TRANSCRIPTIONAL REGULATOR TRPI"/>
    <property type="match status" value="1"/>
</dbReference>
<evidence type="ECO:0000259" key="5">
    <source>
        <dbReference type="PROSITE" id="PS50931"/>
    </source>
</evidence>
<organism evidence="6 7">
    <name type="scientific">Dongia rigui</name>
    <dbReference type="NCBI Taxonomy" id="940149"/>
    <lineage>
        <taxon>Bacteria</taxon>
        <taxon>Pseudomonadati</taxon>
        <taxon>Pseudomonadota</taxon>
        <taxon>Alphaproteobacteria</taxon>
        <taxon>Rhodospirillales</taxon>
        <taxon>Dongiaceae</taxon>
        <taxon>Dongia</taxon>
    </lineage>
</organism>
<dbReference type="SUPFAM" id="SSF46785">
    <property type="entry name" value="Winged helix' DNA-binding domain"/>
    <property type="match status" value="1"/>
</dbReference>
<sequence>MRLPPLKAVRYFECAARHLSFTKAADELNVTHSAISHQIKALEEWLGISLFERGARSLSLTEAGRRYLPPVRAAFHQLAEASAEMRLFPGGGPLTVSALPSLASKWLVPRLYDFQARHPEIEVRISATDRLDPVGEGDVDIGIRYGRGTWPGVETELLLQDEVFPVCSPSIINGDQPLREPRDLARFSLISDMDWRRAQFDFWPRWLAAAGVPDLEMKTNLTFNYSNLMIQAAIDGLGIALGNTMLAGDDLKTGRLVQPFPQTVVLETGYYLIYGKGAMRQAKVKAFRDWIVAQMAAFLEKVDGVGTTPVKEGVQ</sequence>
<dbReference type="PANTHER" id="PTHR30537">
    <property type="entry name" value="HTH-TYPE TRANSCRIPTIONAL REGULATOR"/>
    <property type="match status" value="1"/>
</dbReference>
<dbReference type="Pfam" id="PF00126">
    <property type="entry name" value="HTH_1"/>
    <property type="match status" value="1"/>
</dbReference>
<dbReference type="InterPro" id="IPR005119">
    <property type="entry name" value="LysR_subst-bd"/>
</dbReference>